<feature type="transmembrane region" description="Helical" evidence="1">
    <location>
        <begin position="53"/>
        <end position="73"/>
    </location>
</feature>
<feature type="transmembrane region" description="Helical" evidence="1">
    <location>
        <begin position="229"/>
        <end position="248"/>
    </location>
</feature>
<organism evidence="2 7">
    <name type="scientific">Trichinella pseudospiralis</name>
    <name type="common">Parasitic roundworm</name>
    <dbReference type="NCBI Taxonomy" id="6337"/>
    <lineage>
        <taxon>Eukaryota</taxon>
        <taxon>Metazoa</taxon>
        <taxon>Ecdysozoa</taxon>
        <taxon>Nematoda</taxon>
        <taxon>Enoplea</taxon>
        <taxon>Dorylaimia</taxon>
        <taxon>Trichinellida</taxon>
        <taxon>Trichinellidae</taxon>
        <taxon>Trichinella</taxon>
    </lineage>
</organism>
<name>A0A0V0YGL4_TRIPS</name>
<keyword evidence="1" id="KW-1133">Transmembrane helix</keyword>
<gene>
    <name evidence="3" type="ORF">T4A_13199</name>
    <name evidence="4" type="ORF">T4B_3495</name>
    <name evidence="2" type="ORF">T4E_9981</name>
</gene>
<evidence type="ECO:0000313" key="2">
    <source>
        <dbReference type="EMBL" id="KRX99521.1"/>
    </source>
</evidence>
<keyword evidence="6" id="KW-1185">Reference proteome</keyword>
<evidence type="ECO:0000313" key="3">
    <source>
        <dbReference type="EMBL" id="KRY79514.1"/>
    </source>
</evidence>
<evidence type="ECO:0000313" key="4">
    <source>
        <dbReference type="EMBL" id="KRZ30529.1"/>
    </source>
</evidence>
<reference evidence="5 6" key="1">
    <citation type="submission" date="2015-01" db="EMBL/GenBank/DDBJ databases">
        <title>Evolution of Trichinella species and genotypes.</title>
        <authorList>
            <person name="Korhonen P.K."/>
            <person name="Edoardo P."/>
            <person name="Giuseppe L.R."/>
            <person name="Gasser R.B."/>
        </authorList>
    </citation>
    <scope>NUCLEOTIDE SEQUENCE [LARGE SCALE GENOMIC DNA]</scope>
    <source>
        <strain evidence="3">ISS13</strain>
        <strain evidence="2">ISS141</strain>
        <strain evidence="4">ISS588</strain>
    </source>
</reference>
<sequence>LIAFISSMISLMNSLWCRFHLWSPPHVLLSGSLVSLAVGFVIISFNSFNVDDLILPVLDGICTAAGIGIENVYSASVQLIFRFEQWKQIVPMHSSTWKDGLLFHGIWKHDNGSEIAFSILPDVICGKYGSHFYPFRWNCTGCIYFSDNHNNSYNSSTVESACEQSRFTILQFPSYSSFLNNSRNLRYHLKNPPPDVHCSGDYLETSTPTDAYDSDFVPNEEMARYNLRFAALLLTFTSIFHLFAAAFADNFG</sequence>
<dbReference type="EMBL" id="JYDU01000014">
    <property type="protein sequence ID" value="KRX99521.1"/>
    <property type="molecule type" value="Genomic_DNA"/>
</dbReference>
<dbReference type="Proteomes" id="UP000054805">
    <property type="component" value="Unassembled WGS sequence"/>
</dbReference>
<feature type="non-terminal residue" evidence="2">
    <location>
        <position position="1"/>
    </location>
</feature>
<evidence type="ECO:0000313" key="6">
    <source>
        <dbReference type="Proteomes" id="UP000054805"/>
    </source>
</evidence>
<evidence type="ECO:0000313" key="7">
    <source>
        <dbReference type="Proteomes" id="UP000054815"/>
    </source>
</evidence>
<protein>
    <submittedName>
        <fullName evidence="2">Uncharacterized protein</fullName>
    </submittedName>
</protein>
<comment type="caution">
    <text evidence="2">The sequence shown here is derived from an EMBL/GenBank/DDBJ whole genome shotgun (WGS) entry which is preliminary data.</text>
</comment>
<dbReference type="Proteomes" id="UP000054815">
    <property type="component" value="Unassembled WGS sequence"/>
</dbReference>
<keyword evidence="1" id="KW-0812">Transmembrane</keyword>
<dbReference type="AlphaFoldDB" id="A0A0V0YGL4"/>
<evidence type="ECO:0000313" key="5">
    <source>
        <dbReference type="Proteomes" id="UP000054632"/>
    </source>
</evidence>
<dbReference type="Proteomes" id="UP000054632">
    <property type="component" value="Unassembled WGS sequence"/>
</dbReference>
<accession>A0A0V0YGL4</accession>
<proteinExistence type="predicted"/>
<feature type="transmembrane region" description="Helical" evidence="1">
    <location>
        <begin position="27"/>
        <end position="47"/>
    </location>
</feature>
<evidence type="ECO:0000256" key="1">
    <source>
        <dbReference type="SAM" id="Phobius"/>
    </source>
</evidence>
<dbReference type="EMBL" id="JYDR01000001">
    <property type="protein sequence ID" value="KRY79514.1"/>
    <property type="molecule type" value="Genomic_DNA"/>
</dbReference>
<dbReference type="EMBL" id="JYDS01000034">
    <property type="protein sequence ID" value="KRZ30529.1"/>
    <property type="molecule type" value="Genomic_DNA"/>
</dbReference>
<keyword evidence="1" id="KW-0472">Membrane</keyword>